<proteinExistence type="predicted"/>
<name>A0A372IMZ4_9BACT</name>
<dbReference type="InterPro" id="IPR052016">
    <property type="entry name" value="Bact_Sigma-Reg"/>
</dbReference>
<keyword evidence="2" id="KW-0812">Transmembrane</keyword>
<keyword evidence="1" id="KW-0378">Hydrolase</keyword>
<dbReference type="Proteomes" id="UP000264702">
    <property type="component" value="Unassembled WGS sequence"/>
</dbReference>
<dbReference type="RefSeq" id="WP_117300526.1">
    <property type="nucleotide sequence ID" value="NZ_QVQT02000004.1"/>
</dbReference>
<reference evidence="4 5" key="1">
    <citation type="submission" date="2018-08" db="EMBL/GenBank/DDBJ databases">
        <title>Acidipila sp. 4G-K13, an acidobacterium isolated from forest soil.</title>
        <authorList>
            <person name="Gao Z.-H."/>
            <person name="Qiu L.-H."/>
        </authorList>
    </citation>
    <scope>NUCLEOTIDE SEQUENCE [LARGE SCALE GENOMIC DNA]</scope>
    <source>
        <strain evidence="4 5">4G-K13</strain>
    </source>
</reference>
<feature type="domain" description="PPM-type phosphatase" evidence="3">
    <location>
        <begin position="638"/>
        <end position="860"/>
    </location>
</feature>
<organism evidence="4 5">
    <name type="scientific">Paracidobacterium acidisoli</name>
    <dbReference type="NCBI Taxonomy" id="2303751"/>
    <lineage>
        <taxon>Bacteria</taxon>
        <taxon>Pseudomonadati</taxon>
        <taxon>Acidobacteriota</taxon>
        <taxon>Terriglobia</taxon>
        <taxon>Terriglobales</taxon>
        <taxon>Acidobacteriaceae</taxon>
        <taxon>Paracidobacterium</taxon>
    </lineage>
</organism>
<dbReference type="InterPro" id="IPR003018">
    <property type="entry name" value="GAF"/>
</dbReference>
<evidence type="ECO:0000256" key="2">
    <source>
        <dbReference type="SAM" id="Phobius"/>
    </source>
</evidence>
<dbReference type="Pfam" id="PF07228">
    <property type="entry name" value="SpoIIE"/>
    <property type="match status" value="1"/>
</dbReference>
<dbReference type="PANTHER" id="PTHR43156:SF2">
    <property type="entry name" value="STAGE II SPORULATION PROTEIN E"/>
    <property type="match status" value="1"/>
</dbReference>
<evidence type="ECO:0000313" key="5">
    <source>
        <dbReference type="Proteomes" id="UP000264702"/>
    </source>
</evidence>
<protein>
    <recommendedName>
        <fullName evidence="3">PPM-type phosphatase domain-containing protein</fullName>
    </recommendedName>
</protein>
<dbReference type="PANTHER" id="PTHR43156">
    <property type="entry name" value="STAGE II SPORULATION PROTEIN E-RELATED"/>
    <property type="match status" value="1"/>
</dbReference>
<feature type="transmembrane region" description="Helical" evidence="2">
    <location>
        <begin position="382"/>
        <end position="402"/>
    </location>
</feature>
<feature type="transmembrane region" description="Helical" evidence="2">
    <location>
        <begin position="262"/>
        <end position="286"/>
    </location>
</feature>
<feature type="transmembrane region" description="Helical" evidence="2">
    <location>
        <begin position="140"/>
        <end position="160"/>
    </location>
</feature>
<accession>A0A372IMZ4</accession>
<dbReference type="SUPFAM" id="SSF55781">
    <property type="entry name" value="GAF domain-like"/>
    <property type="match status" value="1"/>
</dbReference>
<dbReference type="InterPro" id="IPR036457">
    <property type="entry name" value="PPM-type-like_dom_sf"/>
</dbReference>
<feature type="transmembrane region" description="Helical" evidence="2">
    <location>
        <begin position="198"/>
        <end position="217"/>
    </location>
</feature>
<dbReference type="Gene3D" id="2.30.42.10">
    <property type="match status" value="1"/>
</dbReference>
<dbReference type="GO" id="GO:0016791">
    <property type="term" value="F:phosphatase activity"/>
    <property type="evidence" value="ECO:0007669"/>
    <property type="project" value="TreeGrafter"/>
</dbReference>
<dbReference type="EMBL" id="QVQT01000004">
    <property type="protein sequence ID" value="RFU16307.1"/>
    <property type="molecule type" value="Genomic_DNA"/>
</dbReference>
<evidence type="ECO:0000256" key="1">
    <source>
        <dbReference type="ARBA" id="ARBA00022801"/>
    </source>
</evidence>
<keyword evidence="2" id="KW-0472">Membrane</keyword>
<dbReference type="PROSITE" id="PS51746">
    <property type="entry name" value="PPM_2"/>
    <property type="match status" value="1"/>
</dbReference>
<feature type="transmembrane region" description="Helical" evidence="2">
    <location>
        <begin position="229"/>
        <end position="250"/>
    </location>
</feature>
<evidence type="ECO:0000313" key="4">
    <source>
        <dbReference type="EMBL" id="RFU16307.1"/>
    </source>
</evidence>
<dbReference type="Gene3D" id="3.30.450.40">
    <property type="match status" value="1"/>
</dbReference>
<dbReference type="AlphaFoldDB" id="A0A372IMZ4"/>
<comment type="caution">
    <text evidence="4">The sequence shown here is derived from an EMBL/GenBank/DDBJ whole genome shotgun (WGS) entry which is preliminary data.</text>
</comment>
<keyword evidence="2" id="KW-1133">Transmembrane helix</keyword>
<feature type="transmembrane region" description="Helical" evidence="2">
    <location>
        <begin position="167"/>
        <end position="186"/>
    </location>
</feature>
<dbReference type="InterPro" id="IPR036034">
    <property type="entry name" value="PDZ_sf"/>
</dbReference>
<dbReference type="Pfam" id="PF13492">
    <property type="entry name" value="GAF_3"/>
    <property type="match status" value="1"/>
</dbReference>
<dbReference type="InterPro" id="IPR029016">
    <property type="entry name" value="GAF-like_dom_sf"/>
</dbReference>
<feature type="transmembrane region" description="Helical" evidence="2">
    <location>
        <begin position="306"/>
        <end position="325"/>
    </location>
</feature>
<dbReference type="SMART" id="SM00331">
    <property type="entry name" value="PP2C_SIG"/>
    <property type="match status" value="1"/>
</dbReference>
<feature type="transmembrane region" description="Helical" evidence="2">
    <location>
        <begin position="337"/>
        <end position="361"/>
    </location>
</feature>
<keyword evidence="5" id="KW-1185">Reference proteome</keyword>
<sequence>MKPKRFSPNLLRALLGLYIVASVSYWVAGAVDAWQMTVHWDQRVRAPLVYDDDSHVISTVEKEAATAGVTKGDRIEGLNGTPYSGEAQWDAVLAEDHPGDTVDVELQLPNGSLRSATITLTRITPYWLGTSSVLRYWEQFLIIGFLPLACLAIGYWVVLVKPMERNAWLLLILLTFPSVLFVNPGLATGTPLLLRTFWYQLMQYLGSPTLLLFGIYFPERSRIDTRLPWLKWLILGPLALAGIFLFPYLYSGYFLAGAGPHLARAANVIGSTINFLNLLCVILYLVLTLDKLRSASTEDARRRLRVLTTGMSLGMGALLIVFVLLPHFGISGHDRKYYWLQWLGAVLFMFAPLTLAYVVLVQRAMDVRVLLRMGTRYALARATLWVLQAALLAAVGVLLLLPALHKRQPQPFDIFGVIVFGALLLALRLGVQKRLQHWLDRKFFREAFDAEQMLNDLSDEVRRFTETQPLLETVARRIADTLHIDQIALLLRRGEYFQLQQSIGVSGGGTLTLPAQSSAVRFMVNSNEPARLYRNDPDAWYLMAGTAERRALDMLNAELLLPLPGRNRLMGVMALGPRRSEAAYSGSDLKILQAVASQTGLALEISELAHSLASEAAQRERFNREMEIAREVQERLFPQYMPEIPGATLAGECRPALGVGGDYYDVIDLGDGRVGLAVGDVSGKGISAALLMASLRASLRGITLDNPRDFANLMHKVNRLVYEASASNRYATFFFASYDPKTRRLECVNAGHNPPVLLRGAQAIRLETGGPVVGLLPTAPYTEQSLTLEPGDLLLLYTDGISEAMTHDQEEWEEERMIAAARSATGKSACDVMRAIFHAVDAFTAGAPQHDDMTMLVLKLEEGGS</sequence>
<evidence type="ECO:0000259" key="3">
    <source>
        <dbReference type="PROSITE" id="PS51746"/>
    </source>
</evidence>
<dbReference type="SUPFAM" id="SSF81606">
    <property type="entry name" value="PP2C-like"/>
    <property type="match status" value="1"/>
</dbReference>
<dbReference type="SMART" id="SM00065">
    <property type="entry name" value="GAF"/>
    <property type="match status" value="1"/>
</dbReference>
<dbReference type="InterPro" id="IPR001932">
    <property type="entry name" value="PPM-type_phosphatase-like_dom"/>
</dbReference>
<gene>
    <name evidence="4" type="ORF">D0Y96_13015</name>
</gene>
<dbReference type="Gene3D" id="3.60.40.10">
    <property type="entry name" value="PPM-type phosphatase domain"/>
    <property type="match status" value="1"/>
</dbReference>
<feature type="transmembrane region" description="Helical" evidence="2">
    <location>
        <begin position="414"/>
        <end position="431"/>
    </location>
</feature>
<dbReference type="SUPFAM" id="SSF50156">
    <property type="entry name" value="PDZ domain-like"/>
    <property type="match status" value="1"/>
</dbReference>